<evidence type="ECO:0000256" key="5">
    <source>
        <dbReference type="ARBA" id="ARBA00004692"/>
    </source>
</evidence>
<comment type="catalytic activity">
    <reaction evidence="3">
        <text>adenosylcob(III)inamide + GTP = adenosylcob(III)inamide phosphate + GDP + H(+)</text>
        <dbReference type="Rhea" id="RHEA:15765"/>
        <dbReference type="ChEBI" id="CHEBI:2480"/>
        <dbReference type="ChEBI" id="CHEBI:15378"/>
        <dbReference type="ChEBI" id="CHEBI:37565"/>
        <dbReference type="ChEBI" id="CHEBI:58189"/>
        <dbReference type="ChEBI" id="CHEBI:58502"/>
        <dbReference type="EC" id="2.7.1.156"/>
    </reaction>
</comment>
<dbReference type="GO" id="GO:0043752">
    <property type="term" value="F:adenosylcobinamide kinase activity"/>
    <property type="evidence" value="ECO:0007669"/>
    <property type="project" value="UniProtKB-EC"/>
</dbReference>
<proteinExistence type="inferred from homology"/>
<comment type="pathway">
    <text evidence="5">Cofactor biosynthesis; adenosylcobalamin biosynthesis; adenosylcobalamin from cob(II)yrinate a,c-diamide: step 6/7.</text>
</comment>
<dbReference type="PANTHER" id="PTHR34848">
    <property type="match status" value="1"/>
</dbReference>
<dbReference type="PANTHER" id="PTHR34848:SF1">
    <property type="entry name" value="BIFUNCTIONAL ADENOSYLCOBALAMIN BIOSYNTHESIS PROTEIN COBU"/>
    <property type="match status" value="1"/>
</dbReference>
<evidence type="ECO:0000256" key="12">
    <source>
        <dbReference type="ARBA" id="ARBA00022741"/>
    </source>
</evidence>
<dbReference type="EC" id="2.7.1.156" evidence="8"/>
<evidence type="ECO:0000256" key="13">
    <source>
        <dbReference type="ARBA" id="ARBA00022777"/>
    </source>
</evidence>
<dbReference type="InterPro" id="IPR003203">
    <property type="entry name" value="CobU/CobP"/>
</dbReference>
<evidence type="ECO:0000256" key="15">
    <source>
        <dbReference type="ARBA" id="ARBA00023134"/>
    </source>
</evidence>
<evidence type="ECO:0000256" key="11">
    <source>
        <dbReference type="ARBA" id="ARBA00022679"/>
    </source>
</evidence>
<dbReference type="GO" id="GO:0008820">
    <property type="term" value="F:cobinamide phosphate guanylyltransferase activity"/>
    <property type="evidence" value="ECO:0007669"/>
    <property type="project" value="UniProtKB-EC"/>
</dbReference>
<protein>
    <recommendedName>
        <fullName evidence="16">Adenosylcobinamide kinase</fullName>
        <ecNumber evidence="8">2.7.1.156</ecNumber>
        <ecNumber evidence="9">2.7.7.62</ecNumber>
    </recommendedName>
    <alternativeName>
        <fullName evidence="17">Adenosylcobinamide-phosphate guanylyltransferase</fullName>
    </alternativeName>
</protein>
<evidence type="ECO:0000256" key="2">
    <source>
        <dbReference type="ARBA" id="ARBA00000711"/>
    </source>
</evidence>
<dbReference type="InterPro" id="IPR027417">
    <property type="entry name" value="P-loop_NTPase"/>
</dbReference>
<keyword evidence="13 18" id="KW-0418">Kinase</keyword>
<sequence>MPDKHIVLVTGGQRSGKSGYAQKLALSLSANPVYMATSRVWDEEFRQRVLRHQADRGPEWTNIEEEKYLSHHNLNGRVVVIDCVTLWGTNFFFDNDSNVELSLKELKEEFNRLVEQHAYLIFVTNEIGLGGVSPDPVQRKFTDLQGWLNQYIASRADEVVLMISGIPMKIKE</sequence>
<evidence type="ECO:0000256" key="3">
    <source>
        <dbReference type="ARBA" id="ARBA00001522"/>
    </source>
</evidence>
<keyword evidence="11 18" id="KW-0808">Transferase</keyword>
<evidence type="ECO:0000256" key="4">
    <source>
        <dbReference type="ARBA" id="ARBA00003889"/>
    </source>
</evidence>
<accession>A0ABR6KS81</accession>
<dbReference type="EC" id="2.7.7.62" evidence="9"/>
<evidence type="ECO:0000313" key="19">
    <source>
        <dbReference type="Proteomes" id="UP000533637"/>
    </source>
</evidence>
<evidence type="ECO:0000256" key="10">
    <source>
        <dbReference type="ARBA" id="ARBA00022573"/>
    </source>
</evidence>
<keyword evidence="18" id="KW-0548">Nucleotidyltransferase</keyword>
<comment type="catalytic activity">
    <reaction evidence="1">
        <text>adenosylcob(III)inamide + ATP = adenosylcob(III)inamide phosphate + ADP + H(+)</text>
        <dbReference type="Rhea" id="RHEA:15769"/>
        <dbReference type="ChEBI" id="CHEBI:2480"/>
        <dbReference type="ChEBI" id="CHEBI:15378"/>
        <dbReference type="ChEBI" id="CHEBI:30616"/>
        <dbReference type="ChEBI" id="CHEBI:58502"/>
        <dbReference type="ChEBI" id="CHEBI:456216"/>
        <dbReference type="EC" id="2.7.1.156"/>
    </reaction>
</comment>
<dbReference type="PIRSF" id="PIRSF006135">
    <property type="entry name" value="CobU"/>
    <property type="match status" value="1"/>
</dbReference>
<keyword evidence="15" id="KW-0342">GTP-binding</keyword>
<keyword evidence="14" id="KW-0067">ATP-binding</keyword>
<evidence type="ECO:0000256" key="6">
    <source>
        <dbReference type="ARBA" id="ARBA00005159"/>
    </source>
</evidence>
<dbReference type="SUPFAM" id="SSF52540">
    <property type="entry name" value="P-loop containing nucleoside triphosphate hydrolases"/>
    <property type="match status" value="1"/>
</dbReference>
<dbReference type="Gene3D" id="3.40.50.300">
    <property type="entry name" value="P-loop containing nucleotide triphosphate hydrolases"/>
    <property type="match status" value="1"/>
</dbReference>
<evidence type="ECO:0000256" key="1">
    <source>
        <dbReference type="ARBA" id="ARBA00000312"/>
    </source>
</evidence>
<organism evidence="18 19">
    <name type="scientific">Parabacteroides faecis</name>
    <dbReference type="NCBI Taxonomy" id="1217282"/>
    <lineage>
        <taxon>Bacteria</taxon>
        <taxon>Pseudomonadati</taxon>
        <taxon>Bacteroidota</taxon>
        <taxon>Bacteroidia</taxon>
        <taxon>Bacteroidales</taxon>
        <taxon>Tannerellaceae</taxon>
        <taxon>Parabacteroides</taxon>
    </lineage>
</organism>
<evidence type="ECO:0000256" key="16">
    <source>
        <dbReference type="ARBA" id="ARBA00029570"/>
    </source>
</evidence>
<dbReference type="CDD" id="cd00544">
    <property type="entry name" value="CobU"/>
    <property type="match status" value="1"/>
</dbReference>
<evidence type="ECO:0000256" key="17">
    <source>
        <dbReference type="ARBA" id="ARBA00030571"/>
    </source>
</evidence>
<dbReference type="EMBL" id="JACHOC010000010">
    <property type="protein sequence ID" value="MBB4624350.1"/>
    <property type="molecule type" value="Genomic_DNA"/>
</dbReference>
<comment type="function">
    <text evidence="4">Catalyzes ATP-dependent phosphorylation of adenosylcobinamide and addition of GMP to adenosylcobinamide phosphate.</text>
</comment>
<keyword evidence="19" id="KW-1185">Reference proteome</keyword>
<evidence type="ECO:0000256" key="7">
    <source>
        <dbReference type="ARBA" id="ARBA00007490"/>
    </source>
</evidence>
<comment type="catalytic activity">
    <reaction evidence="2">
        <text>adenosylcob(III)inamide phosphate + GTP + H(+) = adenosylcob(III)inamide-GDP + diphosphate</text>
        <dbReference type="Rhea" id="RHEA:22712"/>
        <dbReference type="ChEBI" id="CHEBI:15378"/>
        <dbReference type="ChEBI" id="CHEBI:33019"/>
        <dbReference type="ChEBI" id="CHEBI:37565"/>
        <dbReference type="ChEBI" id="CHEBI:58502"/>
        <dbReference type="ChEBI" id="CHEBI:60487"/>
        <dbReference type="EC" id="2.7.7.62"/>
    </reaction>
</comment>
<comment type="caution">
    <text evidence="18">The sequence shown here is derived from an EMBL/GenBank/DDBJ whole genome shotgun (WGS) entry which is preliminary data.</text>
</comment>
<gene>
    <name evidence="18" type="ORF">GGQ57_004281</name>
</gene>
<evidence type="ECO:0000256" key="9">
    <source>
        <dbReference type="ARBA" id="ARBA00012523"/>
    </source>
</evidence>
<dbReference type="Proteomes" id="UP000533637">
    <property type="component" value="Unassembled WGS sequence"/>
</dbReference>
<evidence type="ECO:0000256" key="8">
    <source>
        <dbReference type="ARBA" id="ARBA00012016"/>
    </source>
</evidence>
<dbReference type="Pfam" id="PF02283">
    <property type="entry name" value="CobU"/>
    <property type="match status" value="1"/>
</dbReference>
<keyword evidence="10" id="KW-0169">Cobalamin biosynthesis</keyword>
<reference evidence="18 19" key="1">
    <citation type="submission" date="2020-08" db="EMBL/GenBank/DDBJ databases">
        <title>Genomic Encyclopedia of Type Strains, Phase IV (KMG-IV): sequencing the most valuable type-strain genomes for metagenomic binning, comparative biology and taxonomic classification.</title>
        <authorList>
            <person name="Goeker M."/>
        </authorList>
    </citation>
    <scope>NUCLEOTIDE SEQUENCE [LARGE SCALE GENOMIC DNA]</scope>
    <source>
        <strain evidence="18 19">DSM 102983</strain>
    </source>
</reference>
<name>A0ABR6KS81_9BACT</name>
<comment type="similarity">
    <text evidence="7">Belongs to the CobU/CobP family.</text>
</comment>
<evidence type="ECO:0000256" key="14">
    <source>
        <dbReference type="ARBA" id="ARBA00022840"/>
    </source>
</evidence>
<evidence type="ECO:0000313" key="18">
    <source>
        <dbReference type="EMBL" id="MBB4624350.1"/>
    </source>
</evidence>
<comment type="pathway">
    <text evidence="6">Cofactor biosynthesis; adenosylcobalamin biosynthesis; adenosylcobalamin from cob(II)yrinate a,c-diamide: step 5/7.</text>
</comment>
<dbReference type="RefSeq" id="WP_183672059.1">
    <property type="nucleotide sequence ID" value="NZ_BMPB01000009.1"/>
</dbReference>
<keyword evidence="12" id="KW-0547">Nucleotide-binding</keyword>